<keyword evidence="2" id="KW-0472">Membrane</keyword>
<keyword evidence="2" id="KW-0812">Transmembrane</keyword>
<name>A0A819G2T8_9BILA</name>
<feature type="region of interest" description="Disordered" evidence="1">
    <location>
        <begin position="79"/>
        <end position="125"/>
    </location>
</feature>
<comment type="caution">
    <text evidence="5">The sequence shown here is derived from an EMBL/GenBank/DDBJ whole genome shotgun (WGS) entry which is preliminary data.</text>
</comment>
<feature type="transmembrane region" description="Helical" evidence="2">
    <location>
        <begin position="364"/>
        <end position="393"/>
    </location>
</feature>
<protein>
    <submittedName>
        <fullName evidence="5">Uncharacterized protein</fullName>
    </submittedName>
</protein>
<proteinExistence type="predicted"/>
<dbReference type="EMBL" id="CAJNRF010011051">
    <property type="protein sequence ID" value="CAF2127898.1"/>
    <property type="molecule type" value="Genomic_DNA"/>
</dbReference>
<evidence type="ECO:0000313" key="5">
    <source>
        <dbReference type="EMBL" id="CAF3876736.1"/>
    </source>
</evidence>
<keyword evidence="2" id="KW-1133">Transmembrane helix</keyword>
<feature type="compositionally biased region" description="Basic residues" evidence="1">
    <location>
        <begin position="237"/>
        <end position="248"/>
    </location>
</feature>
<feature type="compositionally biased region" description="Polar residues" evidence="1">
    <location>
        <begin position="82"/>
        <end position="92"/>
    </location>
</feature>
<feature type="compositionally biased region" description="Low complexity" evidence="1">
    <location>
        <begin position="249"/>
        <end position="271"/>
    </location>
</feature>
<feature type="compositionally biased region" description="Basic and acidic residues" evidence="1">
    <location>
        <begin position="8"/>
        <end position="23"/>
    </location>
</feature>
<dbReference type="AlphaFoldDB" id="A0A819G2T8"/>
<evidence type="ECO:0000256" key="1">
    <source>
        <dbReference type="SAM" id="MobiDB-lite"/>
    </source>
</evidence>
<feature type="region of interest" description="Disordered" evidence="1">
    <location>
        <begin position="143"/>
        <end position="162"/>
    </location>
</feature>
<feature type="region of interest" description="Disordered" evidence="1">
    <location>
        <begin position="230"/>
        <end position="271"/>
    </location>
</feature>
<dbReference type="EMBL" id="CAJOBF010000836">
    <property type="protein sequence ID" value="CAF3876736.1"/>
    <property type="molecule type" value="Genomic_DNA"/>
</dbReference>
<evidence type="ECO:0000313" key="4">
    <source>
        <dbReference type="EMBL" id="CAF2134245.1"/>
    </source>
</evidence>
<gene>
    <name evidence="5" type="ORF">UXM345_LOCUS9245</name>
    <name evidence="3" type="ORF">WKI299_LOCUS25746</name>
    <name evidence="4" type="ORF">XDN619_LOCUS25336</name>
</gene>
<feature type="compositionally biased region" description="Basic and acidic residues" evidence="1">
    <location>
        <begin position="94"/>
        <end position="110"/>
    </location>
</feature>
<accession>A0A819G2T8</accession>
<feature type="region of interest" description="Disordered" evidence="1">
    <location>
        <begin position="1"/>
        <end position="65"/>
    </location>
</feature>
<feature type="transmembrane region" description="Helical" evidence="2">
    <location>
        <begin position="462"/>
        <end position="481"/>
    </location>
</feature>
<feature type="compositionally biased region" description="Polar residues" evidence="1">
    <location>
        <begin position="33"/>
        <end position="54"/>
    </location>
</feature>
<dbReference type="Proteomes" id="UP000663887">
    <property type="component" value="Unassembled WGS sequence"/>
</dbReference>
<dbReference type="Proteomes" id="UP000663856">
    <property type="component" value="Unassembled WGS sequence"/>
</dbReference>
<evidence type="ECO:0000313" key="6">
    <source>
        <dbReference type="Proteomes" id="UP000663842"/>
    </source>
</evidence>
<reference evidence="5" key="1">
    <citation type="submission" date="2021-02" db="EMBL/GenBank/DDBJ databases">
        <authorList>
            <person name="Nowell W R."/>
        </authorList>
    </citation>
    <scope>NUCLEOTIDE SEQUENCE</scope>
</reference>
<sequence>MPISNKSSESRMTKTTIRMDPRNLQRQQQQQQTPNYNSQLQSTNSYTYPLTESPSLKREPSPPIIRRGSSRVFRVKRASHAPQFSSSPSFTIKSPEKAVEPKRVTVKDTTSRGTTPPPASLFDTYPASHDIKSQQVISTVRYQTPPSSMHPPQTNVSSTAKTSTRIVDAKTLPTLVDNYDDDDDSFVEETKTTTTIIRPIEIPTVPAVVTSPVTTVPQVTTVVPAVETTTIHERPTYRTRRDRRRRTRSPSTLSNYTTSSTDSYTTNSTITPRPHVIKQHTILPPRPPIQTTIINDPPATIVPERRFIHHVRRTRTHSGYYSSDLDFGKRKVYKSDYKYRHYYYCNWCKGRCDLPNKSCGCCEWFYGCPVWALILLGFLLLALIVTFFTLFGLQPTLNSARRSETAQTQVLNRTQIIYGYLKNCGTQANSPTTLVLCANTATTSTSVVQLSSYYIVSKGIKASFYSQVFLVVFFSYFFVHINQ</sequence>
<organism evidence="5 6">
    <name type="scientific">Rotaria magnacalcarata</name>
    <dbReference type="NCBI Taxonomy" id="392030"/>
    <lineage>
        <taxon>Eukaryota</taxon>
        <taxon>Metazoa</taxon>
        <taxon>Spiralia</taxon>
        <taxon>Gnathifera</taxon>
        <taxon>Rotifera</taxon>
        <taxon>Eurotatoria</taxon>
        <taxon>Bdelloidea</taxon>
        <taxon>Philodinida</taxon>
        <taxon>Philodinidae</taxon>
        <taxon>Rotaria</taxon>
    </lineage>
</organism>
<evidence type="ECO:0000313" key="3">
    <source>
        <dbReference type="EMBL" id="CAF2127898.1"/>
    </source>
</evidence>
<dbReference type="Proteomes" id="UP000663842">
    <property type="component" value="Unassembled WGS sequence"/>
</dbReference>
<evidence type="ECO:0000256" key="2">
    <source>
        <dbReference type="SAM" id="Phobius"/>
    </source>
</evidence>
<dbReference type="EMBL" id="CAJNRG010011653">
    <property type="protein sequence ID" value="CAF2134245.1"/>
    <property type="molecule type" value="Genomic_DNA"/>
</dbReference>